<dbReference type="PANTHER" id="PTHR48100:SF59">
    <property type="entry name" value="ADENOSYLCOBALAMIN_ALPHA-RIBAZOLE PHOSPHATASE"/>
    <property type="match status" value="1"/>
</dbReference>
<dbReference type="Gene3D" id="3.40.50.1240">
    <property type="entry name" value="Phosphoglycerate mutase-like"/>
    <property type="match status" value="1"/>
</dbReference>
<sequence length="199" mass="21883">MLKFLLVRPGATEFDQQGRIQGTLDIPLCEDGRRQTEEAIVGVAAENPTAVYTSPCQSAREAGKMIAEAVGAQNNTTVKSKPLEKMVNLNHGLWQGMLVEEVRTKQPKVYRQWQDQPHTVCPPGGETLLQAKARVGEALRKLLKKHKEGTIALVAPEPLASVVRHVLHHDEVTGLWKGSERCGLWEAIEVVEELPTGVA</sequence>
<dbReference type="PANTHER" id="PTHR48100">
    <property type="entry name" value="BROAD-SPECIFICITY PHOSPHATASE YOR283W-RELATED"/>
    <property type="match status" value="1"/>
</dbReference>
<dbReference type="InterPro" id="IPR013078">
    <property type="entry name" value="His_Pase_superF_clade-1"/>
</dbReference>
<evidence type="ECO:0000313" key="2">
    <source>
        <dbReference type="Proteomes" id="UP000317421"/>
    </source>
</evidence>
<evidence type="ECO:0000313" key="1">
    <source>
        <dbReference type="EMBL" id="TWT99889.1"/>
    </source>
</evidence>
<proteinExistence type="predicted"/>
<dbReference type="EC" id="3.1.3.3" evidence="1"/>
<dbReference type="OrthoDB" id="9781415at2"/>
<protein>
    <submittedName>
        <fullName evidence="1">Phosphoserine phosphatase 1</fullName>
        <ecNumber evidence="1">3.1.3.3</ecNumber>
    </submittedName>
</protein>
<dbReference type="RefSeq" id="WP_146443271.1">
    <property type="nucleotide sequence ID" value="NZ_SJPR01000001.1"/>
</dbReference>
<dbReference type="InterPro" id="IPR050275">
    <property type="entry name" value="PGM_Phosphatase"/>
</dbReference>
<dbReference type="Pfam" id="PF00300">
    <property type="entry name" value="His_Phos_1"/>
    <property type="match status" value="1"/>
</dbReference>
<dbReference type="CDD" id="cd07067">
    <property type="entry name" value="HP_PGM_like"/>
    <property type="match status" value="1"/>
</dbReference>
<accession>A0A5C6AJT0</accession>
<reference evidence="1 2" key="1">
    <citation type="submission" date="2019-02" db="EMBL/GenBank/DDBJ databases">
        <title>Deep-cultivation of Planctomycetes and their phenomic and genomic characterization uncovers novel biology.</title>
        <authorList>
            <person name="Wiegand S."/>
            <person name="Jogler M."/>
            <person name="Boedeker C."/>
            <person name="Pinto D."/>
            <person name="Vollmers J."/>
            <person name="Rivas-Marin E."/>
            <person name="Kohn T."/>
            <person name="Peeters S.H."/>
            <person name="Heuer A."/>
            <person name="Rast P."/>
            <person name="Oberbeckmann S."/>
            <person name="Bunk B."/>
            <person name="Jeske O."/>
            <person name="Meyerdierks A."/>
            <person name="Storesund J.E."/>
            <person name="Kallscheuer N."/>
            <person name="Luecker S."/>
            <person name="Lage O.M."/>
            <person name="Pohl T."/>
            <person name="Merkel B.J."/>
            <person name="Hornburger P."/>
            <person name="Mueller R.-W."/>
            <person name="Bruemmer F."/>
            <person name="Labrenz M."/>
            <person name="Spormann A.M."/>
            <person name="Op Den Camp H."/>
            <person name="Overmann J."/>
            <person name="Amann R."/>
            <person name="Jetten M.S.M."/>
            <person name="Mascher T."/>
            <person name="Medema M.H."/>
            <person name="Devos D.P."/>
            <person name="Kaster A.-K."/>
            <person name="Ovreas L."/>
            <person name="Rohde M."/>
            <person name="Galperin M.Y."/>
            <person name="Jogler C."/>
        </authorList>
    </citation>
    <scope>NUCLEOTIDE SEQUENCE [LARGE SCALE GENOMIC DNA]</scope>
    <source>
        <strain evidence="1 2">Pla108</strain>
    </source>
</reference>
<dbReference type="SUPFAM" id="SSF53254">
    <property type="entry name" value="Phosphoglycerate mutase-like"/>
    <property type="match status" value="1"/>
</dbReference>
<name>A0A5C6AJT0_9BACT</name>
<keyword evidence="2" id="KW-1185">Reference proteome</keyword>
<dbReference type="GO" id="GO:0005737">
    <property type="term" value="C:cytoplasm"/>
    <property type="evidence" value="ECO:0007669"/>
    <property type="project" value="TreeGrafter"/>
</dbReference>
<dbReference type="EMBL" id="SJPR01000001">
    <property type="protein sequence ID" value="TWT99889.1"/>
    <property type="molecule type" value="Genomic_DNA"/>
</dbReference>
<dbReference type="InterPro" id="IPR029033">
    <property type="entry name" value="His_PPase_superfam"/>
</dbReference>
<dbReference type="GO" id="GO:0016791">
    <property type="term" value="F:phosphatase activity"/>
    <property type="evidence" value="ECO:0007669"/>
    <property type="project" value="TreeGrafter"/>
</dbReference>
<keyword evidence="1" id="KW-0378">Hydrolase</keyword>
<organism evidence="1 2">
    <name type="scientific">Botrimarina colliarenosi</name>
    <dbReference type="NCBI Taxonomy" id="2528001"/>
    <lineage>
        <taxon>Bacteria</taxon>
        <taxon>Pseudomonadati</taxon>
        <taxon>Planctomycetota</taxon>
        <taxon>Planctomycetia</taxon>
        <taxon>Pirellulales</taxon>
        <taxon>Lacipirellulaceae</taxon>
        <taxon>Botrimarina</taxon>
    </lineage>
</organism>
<gene>
    <name evidence="1" type="primary">pspA_1</name>
    <name evidence="1" type="ORF">Pla108_08320</name>
</gene>
<dbReference type="Proteomes" id="UP000317421">
    <property type="component" value="Unassembled WGS sequence"/>
</dbReference>
<dbReference type="AlphaFoldDB" id="A0A5C6AJT0"/>
<comment type="caution">
    <text evidence="1">The sequence shown here is derived from an EMBL/GenBank/DDBJ whole genome shotgun (WGS) entry which is preliminary data.</text>
</comment>